<dbReference type="Gene3D" id="3.30.730.10">
    <property type="entry name" value="AP2/ERF domain"/>
    <property type="match status" value="1"/>
</dbReference>
<dbReference type="PROSITE" id="PS51032">
    <property type="entry name" value="AP2_ERF"/>
    <property type="match status" value="1"/>
</dbReference>
<dbReference type="SMART" id="SM00380">
    <property type="entry name" value="AP2"/>
    <property type="match status" value="1"/>
</dbReference>
<dbReference type="PANTHER" id="PTHR31190:SF499">
    <property type="entry name" value="ETHYLENE-RESPONSIVE TRANSCRIPTION FACTOR ERF105"/>
    <property type="match status" value="1"/>
</dbReference>
<keyword evidence="7" id="KW-0539">Nucleus</keyword>
<evidence type="ECO:0000256" key="9">
    <source>
        <dbReference type="SAM" id="MobiDB-lite"/>
    </source>
</evidence>
<evidence type="ECO:0000256" key="2">
    <source>
        <dbReference type="ARBA" id="ARBA00022745"/>
    </source>
</evidence>
<evidence type="ECO:0000256" key="7">
    <source>
        <dbReference type="ARBA" id="ARBA00023242"/>
    </source>
</evidence>
<dbReference type="AlphaFoldDB" id="A0ABD3KVP7"/>
<dbReference type="PANTHER" id="PTHR31190">
    <property type="entry name" value="DNA-BINDING DOMAIN"/>
    <property type="match status" value="1"/>
</dbReference>
<evidence type="ECO:0000313" key="11">
    <source>
        <dbReference type="EMBL" id="KAL3743319.1"/>
    </source>
</evidence>
<dbReference type="EMBL" id="JBJKBG010000004">
    <property type="protein sequence ID" value="KAL3743319.1"/>
    <property type="molecule type" value="Genomic_DNA"/>
</dbReference>
<dbReference type="GO" id="GO:0000976">
    <property type="term" value="F:transcription cis-regulatory region binding"/>
    <property type="evidence" value="ECO:0007669"/>
    <property type="project" value="UniProtKB-ARBA"/>
</dbReference>
<gene>
    <name evidence="11" type="ORF">ACJRO7_018594</name>
</gene>
<dbReference type="GO" id="GO:0009873">
    <property type="term" value="P:ethylene-activated signaling pathway"/>
    <property type="evidence" value="ECO:0007669"/>
    <property type="project" value="UniProtKB-KW"/>
</dbReference>
<keyword evidence="12" id="KW-1185">Reference proteome</keyword>
<evidence type="ECO:0000259" key="10">
    <source>
        <dbReference type="PROSITE" id="PS51032"/>
    </source>
</evidence>
<evidence type="ECO:0000256" key="1">
    <source>
        <dbReference type="ARBA" id="ARBA00004123"/>
    </source>
</evidence>
<protein>
    <recommendedName>
        <fullName evidence="10">AP2/ERF domain-containing protein</fullName>
    </recommendedName>
</protein>
<evidence type="ECO:0000256" key="5">
    <source>
        <dbReference type="ARBA" id="ARBA00023159"/>
    </source>
</evidence>
<reference evidence="11 12" key="1">
    <citation type="submission" date="2024-11" db="EMBL/GenBank/DDBJ databases">
        <title>Chromosome-level genome assembly of Eucalyptus globulus Labill. provides insights into its genome evolution.</title>
        <authorList>
            <person name="Li X."/>
        </authorList>
    </citation>
    <scope>NUCLEOTIDE SEQUENCE [LARGE SCALE GENOMIC DNA]</scope>
    <source>
        <strain evidence="11">CL2024</strain>
        <tissue evidence="11">Fresh tender leaves</tissue>
    </source>
</reference>
<keyword evidence="2" id="KW-0936">Ethylene signaling pathway</keyword>
<feature type="region of interest" description="Disordered" evidence="9">
    <location>
        <begin position="268"/>
        <end position="302"/>
    </location>
</feature>
<dbReference type="PRINTS" id="PR00367">
    <property type="entry name" value="ETHRSPELEMNT"/>
</dbReference>
<evidence type="ECO:0000256" key="4">
    <source>
        <dbReference type="ARBA" id="ARBA00023125"/>
    </source>
</evidence>
<feature type="compositionally biased region" description="Basic and acidic residues" evidence="9">
    <location>
        <begin position="281"/>
        <end position="302"/>
    </location>
</feature>
<evidence type="ECO:0000256" key="8">
    <source>
        <dbReference type="ARBA" id="ARBA00024343"/>
    </source>
</evidence>
<dbReference type="GO" id="GO:0005634">
    <property type="term" value="C:nucleus"/>
    <property type="evidence" value="ECO:0007669"/>
    <property type="project" value="UniProtKB-SubCell"/>
</dbReference>
<evidence type="ECO:0000256" key="3">
    <source>
        <dbReference type="ARBA" id="ARBA00023015"/>
    </source>
</evidence>
<dbReference type="SUPFAM" id="SSF54171">
    <property type="entry name" value="DNA-binding domain"/>
    <property type="match status" value="1"/>
</dbReference>
<keyword evidence="3" id="KW-0805">Transcription regulation</keyword>
<dbReference type="CDD" id="cd00018">
    <property type="entry name" value="AP2"/>
    <property type="match status" value="1"/>
</dbReference>
<dbReference type="InterPro" id="IPR036955">
    <property type="entry name" value="AP2/ERF_dom_sf"/>
</dbReference>
<evidence type="ECO:0000256" key="6">
    <source>
        <dbReference type="ARBA" id="ARBA00023163"/>
    </source>
</evidence>
<dbReference type="FunFam" id="3.30.730.10:FF:000001">
    <property type="entry name" value="Ethylene-responsive transcription factor 2"/>
    <property type="match status" value="1"/>
</dbReference>
<dbReference type="Pfam" id="PF00847">
    <property type="entry name" value="AP2"/>
    <property type="match status" value="1"/>
</dbReference>
<organism evidence="11 12">
    <name type="scientific">Eucalyptus globulus</name>
    <name type="common">Tasmanian blue gum</name>
    <dbReference type="NCBI Taxonomy" id="34317"/>
    <lineage>
        <taxon>Eukaryota</taxon>
        <taxon>Viridiplantae</taxon>
        <taxon>Streptophyta</taxon>
        <taxon>Embryophyta</taxon>
        <taxon>Tracheophyta</taxon>
        <taxon>Spermatophyta</taxon>
        <taxon>Magnoliopsida</taxon>
        <taxon>eudicotyledons</taxon>
        <taxon>Gunneridae</taxon>
        <taxon>Pentapetalae</taxon>
        <taxon>rosids</taxon>
        <taxon>malvids</taxon>
        <taxon>Myrtales</taxon>
        <taxon>Myrtaceae</taxon>
        <taxon>Myrtoideae</taxon>
        <taxon>Eucalypteae</taxon>
        <taxon>Eucalyptus</taxon>
    </lineage>
</organism>
<dbReference type="InterPro" id="IPR044808">
    <property type="entry name" value="ERF_plant"/>
</dbReference>
<name>A0ABD3KVP7_EUCGL</name>
<keyword evidence="4" id="KW-0238">DNA-binding</keyword>
<comment type="similarity">
    <text evidence="8">Belongs to the AP2/ERF transcription factor family. ERF subfamily.</text>
</comment>
<sequence length="348" mass="37951">MASSSSSSSSSSAASNGVSNKLQLIKQLLLGEPSPVSSTACPGGYLNCAEAHSINGAGEQPEIGYSRSDSLGTQNSSSHSTITISELDCFQDPDIFNFDLASVPSQNPSDLFELEVKPEIIDLTTPESFSSFNWNRESGCFFEFGSKTSVSSAGSSLQGGSSQANRKPSLKISLPNKVEWLHFSSGDQALAEVNAPVPEEDHRHYRGVRQRPWGKFAAEIRDPKRKGSRVWLGTYDTAIEAARAYDRAAFRLRGSKAILNFPLEAGKSEPMASRDHKKRRHEEEAEAVTKREKLAQESGERGYRTEVPLMSPSWTSFLEGDVKGMFNVPPLSPLSPRLAFGFPQLTVI</sequence>
<comment type="caution">
    <text evidence="11">The sequence shown here is derived from an EMBL/GenBank/DDBJ whole genome shotgun (WGS) entry which is preliminary data.</text>
</comment>
<dbReference type="Proteomes" id="UP001634007">
    <property type="component" value="Unassembled WGS sequence"/>
</dbReference>
<keyword evidence="6" id="KW-0804">Transcription</keyword>
<comment type="subcellular location">
    <subcellularLocation>
        <location evidence="1">Nucleus</location>
    </subcellularLocation>
</comment>
<evidence type="ECO:0000313" key="12">
    <source>
        <dbReference type="Proteomes" id="UP001634007"/>
    </source>
</evidence>
<feature type="domain" description="AP2/ERF" evidence="10">
    <location>
        <begin position="204"/>
        <end position="262"/>
    </location>
</feature>
<keyword evidence="5" id="KW-0010">Activator</keyword>
<dbReference type="GO" id="GO:0006950">
    <property type="term" value="P:response to stress"/>
    <property type="evidence" value="ECO:0007669"/>
    <property type="project" value="UniProtKB-ARBA"/>
</dbReference>
<dbReference type="InterPro" id="IPR016177">
    <property type="entry name" value="DNA-bd_dom_sf"/>
</dbReference>
<dbReference type="InterPro" id="IPR001471">
    <property type="entry name" value="AP2/ERF_dom"/>
</dbReference>
<accession>A0ABD3KVP7</accession>
<proteinExistence type="inferred from homology"/>